<evidence type="ECO:0000259" key="9">
    <source>
        <dbReference type="PROSITE" id="PS50060"/>
    </source>
</evidence>
<dbReference type="InterPro" id="IPR049883">
    <property type="entry name" value="NOTCH1_EGF-like"/>
</dbReference>
<feature type="chain" id="PRO_5035455146" evidence="7">
    <location>
        <begin position="19"/>
        <end position="361"/>
    </location>
</feature>
<dbReference type="PROSITE" id="PS50948">
    <property type="entry name" value="PAN"/>
    <property type="match status" value="1"/>
</dbReference>
<sequence length="361" mass="40368">MDVIVWLLVCLFGSFAEANTWLSWFDFYDEKTLIGHNYEAIRGINEEECARRCLVGTSAVPSGSCLSFDFDNQVLRCILSRSTKDTPGAVLADSAPPSRYDYYHRRNAPYGPCDFETDRCQYTQDTADDFDWTRDSGGTPSLFTGPSDDHTTGNSSGYYMYIETSSPRRQGHKARLISPSYRPYPDGQCLMFWTHMYGDHIGTLTVSVKAGGTTTNIWTRSGDQGDQWFSVAVSIPTTGSYQVIFEGIRGGNAHGDIAIDDVSILQGACPDIDECATVSCGSNRKCRNTPGGYDCPCKSGYKEWSGKCRGNLTHNIITRLLNPREFEQLVKGVRRKVKQLYAEGKLTKKEFEDKDILHFLP</sequence>
<evidence type="ECO:0000259" key="8">
    <source>
        <dbReference type="PROSITE" id="PS50026"/>
    </source>
</evidence>
<gene>
    <name evidence="11" type="primary">MDGA1</name>
    <name evidence="11" type="ORF">BLAG_LOCUS6050</name>
</gene>
<dbReference type="Pfam" id="PF00629">
    <property type="entry name" value="MAM"/>
    <property type="match status" value="1"/>
</dbReference>
<dbReference type="InterPro" id="IPR000742">
    <property type="entry name" value="EGF"/>
</dbReference>
<feature type="domain" description="MAM" evidence="9">
    <location>
        <begin position="111"/>
        <end position="271"/>
    </location>
</feature>
<dbReference type="InterPro" id="IPR018097">
    <property type="entry name" value="EGF_Ca-bd_CS"/>
</dbReference>
<dbReference type="PROSITE" id="PS01187">
    <property type="entry name" value="EGF_CA"/>
    <property type="match status" value="1"/>
</dbReference>
<evidence type="ECO:0000256" key="1">
    <source>
        <dbReference type="ARBA" id="ARBA00009738"/>
    </source>
</evidence>
<feature type="domain" description="Apple" evidence="10">
    <location>
        <begin position="10"/>
        <end position="107"/>
    </location>
</feature>
<evidence type="ECO:0000256" key="6">
    <source>
        <dbReference type="SAM" id="MobiDB-lite"/>
    </source>
</evidence>
<keyword evidence="7" id="KW-0732">Signal</keyword>
<dbReference type="PANTHER" id="PTHR23282">
    <property type="entry name" value="APICAL ENDOSOMAL GLYCOPROTEIN PRECURSOR"/>
    <property type="match status" value="1"/>
</dbReference>
<dbReference type="OrthoDB" id="10063783at2759"/>
<dbReference type="GO" id="GO:0016020">
    <property type="term" value="C:membrane"/>
    <property type="evidence" value="ECO:0007669"/>
    <property type="project" value="InterPro"/>
</dbReference>
<dbReference type="Gene3D" id="2.10.25.10">
    <property type="entry name" value="Laminin"/>
    <property type="match status" value="1"/>
</dbReference>
<dbReference type="Gene3D" id="3.50.4.10">
    <property type="entry name" value="Hepatocyte Growth Factor"/>
    <property type="match status" value="1"/>
</dbReference>
<evidence type="ECO:0000256" key="2">
    <source>
        <dbReference type="ARBA" id="ARBA00022536"/>
    </source>
</evidence>
<dbReference type="Pfam" id="PF00024">
    <property type="entry name" value="PAN_1"/>
    <property type="match status" value="1"/>
</dbReference>
<dbReference type="FunFam" id="2.60.120.200:FF:000182">
    <property type="entry name" value="MAM and LDL-receptor class A domain-containing protein 1"/>
    <property type="match status" value="1"/>
</dbReference>
<keyword evidence="4" id="KW-1015">Disulfide bond</keyword>
<keyword evidence="3" id="KW-0677">Repeat</keyword>
<feature type="signal peptide" evidence="7">
    <location>
        <begin position="1"/>
        <end position="18"/>
    </location>
</feature>
<dbReference type="PROSITE" id="PS50026">
    <property type="entry name" value="EGF_3"/>
    <property type="match status" value="1"/>
</dbReference>
<dbReference type="EMBL" id="OV696698">
    <property type="protein sequence ID" value="CAH1242850.1"/>
    <property type="molecule type" value="Genomic_DNA"/>
</dbReference>
<name>A0A8K0E847_BRALA</name>
<dbReference type="SMART" id="SM00179">
    <property type="entry name" value="EGF_CA"/>
    <property type="match status" value="1"/>
</dbReference>
<feature type="region of interest" description="Disordered" evidence="6">
    <location>
        <begin position="131"/>
        <end position="151"/>
    </location>
</feature>
<dbReference type="InterPro" id="IPR051560">
    <property type="entry name" value="MAM_domain-containing"/>
</dbReference>
<dbReference type="GO" id="GO:0005509">
    <property type="term" value="F:calcium ion binding"/>
    <property type="evidence" value="ECO:0007669"/>
    <property type="project" value="InterPro"/>
</dbReference>
<evidence type="ECO:0000259" key="10">
    <source>
        <dbReference type="PROSITE" id="PS50948"/>
    </source>
</evidence>
<dbReference type="InterPro" id="IPR003609">
    <property type="entry name" value="Pan_app"/>
</dbReference>
<dbReference type="AlphaFoldDB" id="A0A8K0E847"/>
<evidence type="ECO:0000256" key="4">
    <source>
        <dbReference type="ARBA" id="ARBA00023157"/>
    </source>
</evidence>
<dbReference type="Proteomes" id="UP000838412">
    <property type="component" value="Chromosome 13"/>
</dbReference>
<dbReference type="CDD" id="cd06263">
    <property type="entry name" value="MAM"/>
    <property type="match status" value="1"/>
</dbReference>
<dbReference type="PANTHER" id="PTHR23282:SF147">
    <property type="entry name" value="MAM DOMAIN-CONTAINING PROTEIN"/>
    <property type="match status" value="1"/>
</dbReference>
<evidence type="ECO:0000256" key="3">
    <source>
        <dbReference type="ARBA" id="ARBA00022737"/>
    </source>
</evidence>
<evidence type="ECO:0000256" key="7">
    <source>
        <dbReference type="SAM" id="SignalP"/>
    </source>
</evidence>
<keyword evidence="2 5" id="KW-0245">EGF-like domain</keyword>
<dbReference type="InterPro" id="IPR013320">
    <property type="entry name" value="ConA-like_dom_sf"/>
</dbReference>
<dbReference type="SUPFAM" id="SSF57196">
    <property type="entry name" value="EGF/Laminin"/>
    <property type="match status" value="1"/>
</dbReference>
<proteinExistence type="inferred from homology"/>
<organism evidence="11 12">
    <name type="scientific">Branchiostoma lanceolatum</name>
    <name type="common">Common lancelet</name>
    <name type="synonym">Amphioxus lanceolatum</name>
    <dbReference type="NCBI Taxonomy" id="7740"/>
    <lineage>
        <taxon>Eukaryota</taxon>
        <taxon>Metazoa</taxon>
        <taxon>Chordata</taxon>
        <taxon>Cephalochordata</taxon>
        <taxon>Leptocardii</taxon>
        <taxon>Amphioxiformes</taxon>
        <taxon>Branchiostomatidae</taxon>
        <taxon>Branchiostoma</taxon>
    </lineage>
</organism>
<evidence type="ECO:0000256" key="5">
    <source>
        <dbReference type="PROSITE-ProRule" id="PRU00076"/>
    </source>
</evidence>
<evidence type="ECO:0000313" key="11">
    <source>
        <dbReference type="EMBL" id="CAH1242850.1"/>
    </source>
</evidence>
<dbReference type="SMART" id="SM00137">
    <property type="entry name" value="MAM"/>
    <property type="match status" value="1"/>
</dbReference>
<dbReference type="SUPFAM" id="SSF49899">
    <property type="entry name" value="Concanavalin A-like lectins/glucanases"/>
    <property type="match status" value="1"/>
</dbReference>
<dbReference type="PROSITE" id="PS50060">
    <property type="entry name" value="MAM_2"/>
    <property type="match status" value="1"/>
</dbReference>
<comment type="caution">
    <text evidence="5">Lacks conserved residue(s) required for the propagation of feature annotation.</text>
</comment>
<evidence type="ECO:0000313" key="12">
    <source>
        <dbReference type="Proteomes" id="UP000838412"/>
    </source>
</evidence>
<dbReference type="CDD" id="cd01099">
    <property type="entry name" value="PAN_AP_HGF"/>
    <property type="match status" value="1"/>
</dbReference>
<dbReference type="PROSITE" id="PS01186">
    <property type="entry name" value="EGF_2"/>
    <property type="match status" value="1"/>
</dbReference>
<keyword evidence="12" id="KW-1185">Reference proteome</keyword>
<dbReference type="PRINTS" id="PR00020">
    <property type="entry name" value="MAMDOMAIN"/>
</dbReference>
<feature type="domain" description="EGF-like" evidence="8">
    <location>
        <begin position="271"/>
        <end position="309"/>
    </location>
</feature>
<dbReference type="CDD" id="cd00054">
    <property type="entry name" value="EGF_CA"/>
    <property type="match status" value="1"/>
</dbReference>
<protein>
    <submittedName>
        <fullName evidence="11">MDGA1 protein</fullName>
    </submittedName>
</protein>
<dbReference type="InterPro" id="IPR000998">
    <property type="entry name" value="MAM_dom"/>
</dbReference>
<dbReference type="InterPro" id="IPR000152">
    <property type="entry name" value="EGF-type_Asp/Asn_hydroxyl_site"/>
</dbReference>
<accession>A0A8K0E847</accession>
<dbReference type="PROSITE" id="PS00010">
    <property type="entry name" value="ASX_HYDROXYL"/>
    <property type="match status" value="1"/>
</dbReference>
<reference evidence="11" key="1">
    <citation type="submission" date="2022-01" db="EMBL/GenBank/DDBJ databases">
        <authorList>
            <person name="Braso-Vives M."/>
        </authorList>
    </citation>
    <scope>NUCLEOTIDE SEQUENCE</scope>
</reference>
<dbReference type="Gene3D" id="2.60.120.200">
    <property type="match status" value="1"/>
</dbReference>
<comment type="similarity">
    <text evidence="1">Belongs to the nephronectin family.</text>
</comment>
<dbReference type="SUPFAM" id="SSF57414">
    <property type="entry name" value="Hairpin loop containing domain-like"/>
    <property type="match status" value="1"/>
</dbReference>
<dbReference type="InterPro" id="IPR001881">
    <property type="entry name" value="EGF-like_Ca-bd_dom"/>
</dbReference>
<dbReference type="Pfam" id="PF07645">
    <property type="entry name" value="EGF_CA"/>
    <property type="match status" value="1"/>
</dbReference>